<dbReference type="SUPFAM" id="SSF57756">
    <property type="entry name" value="Retrovirus zinc finger-like domains"/>
    <property type="match status" value="1"/>
</dbReference>
<name>A0A445M1C7_GLYSO</name>
<comment type="caution">
    <text evidence="3">The sequence shown here is derived from an EMBL/GenBank/DDBJ whole genome shotgun (WGS) entry which is preliminary data.</text>
</comment>
<keyword evidence="4" id="KW-1185">Reference proteome</keyword>
<evidence type="ECO:0000256" key="1">
    <source>
        <dbReference type="PROSITE-ProRule" id="PRU00047"/>
    </source>
</evidence>
<keyword evidence="1" id="KW-0479">Metal-binding</keyword>
<evidence type="ECO:0000313" key="3">
    <source>
        <dbReference type="EMBL" id="RZC29344.1"/>
    </source>
</evidence>
<keyword evidence="1" id="KW-0863">Zinc-finger</keyword>
<dbReference type="Proteomes" id="UP000289340">
    <property type="component" value="Chromosome 1"/>
</dbReference>
<proteinExistence type="predicted"/>
<keyword evidence="1" id="KW-0862">Zinc</keyword>
<dbReference type="EMBL" id="QZWG01000001">
    <property type="protein sequence ID" value="RZC29344.1"/>
    <property type="molecule type" value="Genomic_DNA"/>
</dbReference>
<organism evidence="3 4">
    <name type="scientific">Glycine soja</name>
    <name type="common">Wild soybean</name>
    <dbReference type="NCBI Taxonomy" id="3848"/>
    <lineage>
        <taxon>Eukaryota</taxon>
        <taxon>Viridiplantae</taxon>
        <taxon>Streptophyta</taxon>
        <taxon>Embryophyta</taxon>
        <taxon>Tracheophyta</taxon>
        <taxon>Spermatophyta</taxon>
        <taxon>Magnoliopsida</taxon>
        <taxon>eudicotyledons</taxon>
        <taxon>Gunneridae</taxon>
        <taxon>Pentapetalae</taxon>
        <taxon>rosids</taxon>
        <taxon>fabids</taxon>
        <taxon>Fabales</taxon>
        <taxon>Fabaceae</taxon>
        <taxon>Papilionoideae</taxon>
        <taxon>50 kb inversion clade</taxon>
        <taxon>NPAAA clade</taxon>
        <taxon>indigoferoid/millettioid clade</taxon>
        <taxon>Phaseoleae</taxon>
        <taxon>Glycine</taxon>
        <taxon>Glycine subgen. Soja</taxon>
    </lineage>
</organism>
<gene>
    <name evidence="3" type="ORF">D0Y65_001069</name>
</gene>
<dbReference type="GO" id="GO:0008270">
    <property type="term" value="F:zinc ion binding"/>
    <property type="evidence" value="ECO:0007669"/>
    <property type="project" value="UniProtKB-KW"/>
</dbReference>
<evidence type="ECO:0000259" key="2">
    <source>
        <dbReference type="PROSITE" id="PS50158"/>
    </source>
</evidence>
<reference evidence="3 4" key="1">
    <citation type="submission" date="2018-09" db="EMBL/GenBank/DDBJ databases">
        <title>A high-quality reference genome of wild soybean provides a powerful tool to mine soybean genomes.</title>
        <authorList>
            <person name="Xie M."/>
            <person name="Chung C.Y.L."/>
            <person name="Li M.-W."/>
            <person name="Wong F.-L."/>
            <person name="Chan T.-F."/>
            <person name="Lam H.-M."/>
        </authorList>
    </citation>
    <scope>NUCLEOTIDE SEQUENCE [LARGE SCALE GENOMIC DNA]</scope>
    <source>
        <strain evidence="4">cv. W05</strain>
        <tissue evidence="3">Hypocotyl of etiolated seedlings</tissue>
    </source>
</reference>
<dbReference type="Pfam" id="PF00098">
    <property type="entry name" value="zf-CCHC"/>
    <property type="match status" value="1"/>
</dbReference>
<dbReference type="GO" id="GO:0003676">
    <property type="term" value="F:nucleic acid binding"/>
    <property type="evidence" value="ECO:0007669"/>
    <property type="project" value="InterPro"/>
</dbReference>
<sequence length="84" mass="9764">MPKEKKDKDKSSIICYECKKSGHFKYECPGLEKGQDKKKYFKFKEKKGLMSTWEDLDDTSSDEYDEEANICLMADTTSNESESN</sequence>
<dbReference type="PROSITE" id="PS50158">
    <property type="entry name" value="ZF_CCHC"/>
    <property type="match status" value="1"/>
</dbReference>
<dbReference type="AlphaFoldDB" id="A0A445M1C7"/>
<feature type="domain" description="CCHC-type" evidence="2">
    <location>
        <begin position="15"/>
        <end position="29"/>
    </location>
</feature>
<accession>A0A445M1C7</accession>
<dbReference type="Gene3D" id="4.10.60.10">
    <property type="entry name" value="Zinc finger, CCHC-type"/>
    <property type="match status" value="1"/>
</dbReference>
<evidence type="ECO:0000313" key="4">
    <source>
        <dbReference type="Proteomes" id="UP000289340"/>
    </source>
</evidence>
<dbReference type="InterPro" id="IPR001878">
    <property type="entry name" value="Znf_CCHC"/>
</dbReference>
<dbReference type="InterPro" id="IPR036875">
    <property type="entry name" value="Znf_CCHC_sf"/>
</dbReference>
<protein>
    <recommendedName>
        <fullName evidence="2">CCHC-type domain-containing protein</fullName>
    </recommendedName>
</protein>